<gene>
    <name evidence="1" type="ORF">ACD_49C00068G0009</name>
</gene>
<evidence type="ECO:0008006" key="2">
    <source>
        <dbReference type="Google" id="ProtNLM"/>
    </source>
</evidence>
<comment type="caution">
    <text evidence="1">The sequence shown here is derived from an EMBL/GenBank/DDBJ whole genome shotgun (WGS) entry which is preliminary data.</text>
</comment>
<accession>K2BUT1</accession>
<sequence length="236" mass="28358">MYQSSITLNSPIWNNIFSYEIRKNKEIFVPTIIDWTINGTQIWDKPAFIEIDEKWVEQAYFWLKNFIKTNWNFVPVYIFDNHNHAFYFWCEALNNWTIDKWINLIHIDEHSDTRNPEIFINKKDLGNLNKVYEYTNYTLNVGNYISPAIKTELIWNLHKITGESEILNFDENILKKDFILNLDLDFFSPNMDYISYNLKKNFILRIAKKSRLITVATSPYFIDQKRALEVLRDLFG</sequence>
<reference evidence="1" key="1">
    <citation type="journal article" date="2012" name="Science">
        <title>Fermentation, hydrogen, and sulfur metabolism in multiple uncultivated bacterial phyla.</title>
        <authorList>
            <person name="Wrighton K.C."/>
            <person name="Thomas B.C."/>
            <person name="Sharon I."/>
            <person name="Miller C.S."/>
            <person name="Castelle C.J."/>
            <person name="VerBerkmoes N.C."/>
            <person name="Wilkins M.J."/>
            <person name="Hettich R.L."/>
            <person name="Lipton M.S."/>
            <person name="Williams K.H."/>
            <person name="Long P.E."/>
            <person name="Banfield J.F."/>
        </authorList>
    </citation>
    <scope>NUCLEOTIDE SEQUENCE [LARGE SCALE GENOMIC DNA]</scope>
</reference>
<dbReference type="EMBL" id="AMFJ01021654">
    <property type="protein sequence ID" value="EKD66004.1"/>
    <property type="molecule type" value="Genomic_DNA"/>
</dbReference>
<organism evidence="1">
    <name type="scientific">uncultured bacterium</name>
    <name type="common">gcode 4</name>
    <dbReference type="NCBI Taxonomy" id="1234023"/>
    <lineage>
        <taxon>Bacteria</taxon>
        <taxon>environmental samples</taxon>
    </lineage>
</organism>
<name>K2BUT1_9BACT</name>
<dbReference type="InterPro" id="IPR024131">
    <property type="entry name" value="UPF0489"/>
</dbReference>
<proteinExistence type="predicted"/>
<protein>
    <recommendedName>
        <fullName evidence="2">Arginase</fullName>
    </recommendedName>
</protein>
<dbReference type="Pfam" id="PF12640">
    <property type="entry name" value="UPF0489"/>
    <property type="match status" value="1"/>
</dbReference>
<dbReference type="AlphaFoldDB" id="K2BUT1"/>
<evidence type="ECO:0000313" key="1">
    <source>
        <dbReference type="EMBL" id="EKD66004.1"/>
    </source>
</evidence>